<dbReference type="PANTHER" id="PTHR43693:SF1">
    <property type="entry name" value="PROTEIN PHOSPHATASE CHEZ"/>
    <property type="match status" value="1"/>
</dbReference>
<dbReference type="InterPro" id="IPR050992">
    <property type="entry name" value="CheZ_family_phosphatases"/>
</dbReference>
<reference evidence="4" key="1">
    <citation type="submission" date="2016-10" db="EMBL/GenBank/DDBJ databases">
        <authorList>
            <person name="Varghese N."/>
            <person name="Submissions S."/>
        </authorList>
    </citation>
    <scope>NUCLEOTIDE SEQUENCE [LARGE SCALE GENOMIC DNA]</scope>
    <source>
        <strain evidence="4">DSM 3384</strain>
    </source>
</reference>
<keyword evidence="2" id="KW-0378">Hydrolase</keyword>
<dbReference type="Proteomes" id="UP000199608">
    <property type="component" value="Unassembled WGS sequence"/>
</dbReference>
<name>A0A1H2H8P2_9BACT</name>
<evidence type="ECO:0000256" key="2">
    <source>
        <dbReference type="ARBA" id="ARBA00022801"/>
    </source>
</evidence>
<proteinExistence type="predicted"/>
<protein>
    <submittedName>
        <fullName evidence="3">Chemotaxis protein CheC</fullName>
    </submittedName>
</protein>
<dbReference type="SUPFAM" id="SSF103039">
    <property type="entry name" value="CheC-like"/>
    <property type="match status" value="1"/>
</dbReference>
<dbReference type="GO" id="GO:0006935">
    <property type="term" value="P:chemotaxis"/>
    <property type="evidence" value="ECO:0007669"/>
    <property type="project" value="UniProtKB-KW"/>
</dbReference>
<keyword evidence="4" id="KW-1185">Reference proteome</keyword>
<evidence type="ECO:0000313" key="4">
    <source>
        <dbReference type="Proteomes" id="UP000199608"/>
    </source>
</evidence>
<keyword evidence="1" id="KW-0145">Chemotaxis</keyword>
<dbReference type="EMBL" id="FNLL01000006">
    <property type="protein sequence ID" value="SDU28173.1"/>
    <property type="molecule type" value="Genomic_DNA"/>
</dbReference>
<gene>
    <name evidence="3" type="ORF">SAMN04487931_106104</name>
</gene>
<dbReference type="PANTHER" id="PTHR43693">
    <property type="entry name" value="PROTEIN PHOSPHATASE CHEZ"/>
    <property type="match status" value="1"/>
</dbReference>
<evidence type="ECO:0000313" key="3">
    <source>
        <dbReference type="EMBL" id="SDU28173.1"/>
    </source>
</evidence>
<dbReference type="AlphaFoldDB" id="A0A1H2H8P2"/>
<dbReference type="Gene3D" id="3.40.1550.10">
    <property type="entry name" value="CheC-like"/>
    <property type="match status" value="1"/>
</dbReference>
<evidence type="ECO:0000256" key="1">
    <source>
        <dbReference type="ARBA" id="ARBA00022500"/>
    </source>
</evidence>
<dbReference type="CDD" id="cd17910">
    <property type="entry name" value="CheC_ClassII"/>
    <property type="match status" value="1"/>
</dbReference>
<organism evidence="3 4">
    <name type="scientific">Desulfobacula phenolica</name>
    <dbReference type="NCBI Taxonomy" id="90732"/>
    <lineage>
        <taxon>Bacteria</taxon>
        <taxon>Pseudomonadati</taxon>
        <taxon>Thermodesulfobacteriota</taxon>
        <taxon>Desulfobacteria</taxon>
        <taxon>Desulfobacterales</taxon>
        <taxon>Desulfobacteraceae</taxon>
        <taxon>Desulfobacula</taxon>
    </lineage>
</organism>
<sequence length="197" mass="21853">MKTTEKQIEALRELINIGVGKSASILNTMLNSHIILQVPLLKILDISELNNEVKAFSKGKLSTVILKFDGPFSGSAELIFPSETAMILVNSLVGENPIGMDFDSIRSGTLCEIGNVVLNGVMGSISNIFSSYFKYSVPEYIEDFAENIFSEKAVDFDMKVLLAKTKFIIKELNIDGDIMLFFEVSALDRLIEMIEEL</sequence>
<dbReference type="RefSeq" id="WP_092234131.1">
    <property type="nucleotide sequence ID" value="NZ_FNLL01000006.1"/>
</dbReference>
<dbReference type="InterPro" id="IPR028976">
    <property type="entry name" value="CheC-like_sf"/>
</dbReference>
<dbReference type="GO" id="GO:0016787">
    <property type="term" value="F:hydrolase activity"/>
    <property type="evidence" value="ECO:0007669"/>
    <property type="project" value="UniProtKB-KW"/>
</dbReference>
<accession>A0A1H2H8P2</accession>